<organism evidence="1 2">
    <name type="scientific">Kinneretia aquatilis</name>
    <dbReference type="NCBI Taxonomy" id="2070761"/>
    <lineage>
        <taxon>Bacteria</taxon>
        <taxon>Pseudomonadati</taxon>
        <taxon>Pseudomonadota</taxon>
        <taxon>Betaproteobacteria</taxon>
        <taxon>Burkholderiales</taxon>
        <taxon>Sphaerotilaceae</taxon>
        <taxon>Roseateles</taxon>
    </lineage>
</organism>
<comment type="caution">
    <text evidence="1">The sequence shown here is derived from an EMBL/GenBank/DDBJ whole genome shotgun (WGS) entry which is preliminary data.</text>
</comment>
<sequence>MAAVTLSLNLGIAHAQSQLQRVAVIGPAAGDLSLPPLGDACPGFAQVLDDQLSWVAEQEGRESVVTVAFKLEGAEPIDLRVQGGGLKYRQAVRRAMNFINCVPGVAQGGAYKLLVSFNARTAQPHAALPAHVLAAHGSGR</sequence>
<dbReference type="EMBL" id="POSP01000004">
    <property type="protein sequence ID" value="PND36169.1"/>
    <property type="molecule type" value="Genomic_DNA"/>
</dbReference>
<dbReference type="Proteomes" id="UP000235916">
    <property type="component" value="Unassembled WGS sequence"/>
</dbReference>
<keyword evidence="2" id="KW-1185">Reference proteome</keyword>
<proteinExistence type="predicted"/>
<protein>
    <recommendedName>
        <fullName evidence="3">TonB C-terminal domain-containing protein</fullName>
    </recommendedName>
</protein>
<reference evidence="1 2" key="1">
    <citation type="submission" date="2018-01" db="EMBL/GenBank/DDBJ databases">
        <title>Draft genome sequence of Paucibacter aquatile CR182 isolated from freshwater of the Nakdong River.</title>
        <authorList>
            <person name="Choi A."/>
            <person name="Chung E.J."/>
        </authorList>
    </citation>
    <scope>NUCLEOTIDE SEQUENCE [LARGE SCALE GENOMIC DNA]</scope>
    <source>
        <strain evidence="1 2">CR182</strain>
    </source>
</reference>
<evidence type="ECO:0000313" key="1">
    <source>
        <dbReference type="EMBL" id="PND36169.1"/>
    </source>
</evidence>
<name>A0A2N8KRU4_9BURK</name>
<evidence type="ECO:0008006" key="3">
    <source>
        <dbReference type="Google" id="ProtNLM"/>
    </source>
</evidence>
<gene>
    <name evidence="1" type="ORF">C1O66_20830</name>
</gene>
<accession>A0A2N8KRU4</accession>
<dbReference type="AlphaFoldDB" id="A0A2N8KRU4"/>
<evidence type="ECO:0000313" key="2">
    <source>
        <dbReference type="Proteomes" id="UP000235916"/>
    </source>
</evidence>